<evidence type="ECO:0000313" key="3">
    <source>
        <dbReference type="Proteomes" id="UP000807159"/>
    </source>
</evidence>
<keyword evidence="1" id="KW-0472">Membrane</keyword>
<feature type="transmembrane region" description="Helical" evidence="1">
    <location>
        <begin position="32"/>
        <end position="61"/>
    </location>
</feature>
<sequence length="386" mass="42087">MAAQFVCSCGCAFEYVWCPTGRRFSLPVIRTYLAWFAILLAAGWIGSCCQLAGEACCYSLFRWRLLQDVRCMAVMRLSSFGHVWSPAAKDSYACLDGCGQSVCPCQAGSVVGSLWDDQVKAFLPAGALSGQTLCPLVYISSFSRTVLAALLLGSREDCSHYALFVDAMDSNRLGEALSPIAWAICSALYRSSVSMLLCLEEIGGSFLLQIASKWRVQDGDCPSINPVSVVVQAWSSGDDVQIVHYSCVALMGLSDQLVHARSIWVRFSPQKHVAGYSVLLDCWIVMPYLFRSLLQGHFYAVVDAPMFFLDHVIRLCRCLPVARLGNRVHSPEDYRTFGAGVFKAVVAGFLPTTTAPLLLLPLLPGSAGLAIGHLVFRSPSSCYLLV</sequence>
<name>A0A8T2Y3N9_POPDE</name>
<dbReference type="AlphaFoldDB" id="A0A8T2Y3N9"/>
<accession>A0A8T2Y3N9</accession>
<dbReference type="EMBL" id="JACEGQ020000008">
    <property type="protein sequence ID" value="KAH8499749.1"/>
    <property type="molecule type" value="Genomic_DNA"/>
</dbReference>
<evidence type="ECO:0000313" key="2">
    <source>
        <dbReference type="EMBL" id="KAH8499749.1"/>
    </source>
</evidence>
<evidence type="ECO:0000256" key="1">
    <source>
        <dbReference type="SAM" id="Phobius"/>
    </source>
</evidence>
<organism evidence="2 3">
    <name type="scientific">Populus deltoides</name>
    <name type="common">Eastern poplar</name>
    <name type="synonym">Eastern cottonwood</name>
    <dbReference type="NCBI Taxonomy" id="3696"/>
    <lineage>
        <taxon>Eukaryota</taxon>
        <taxon>Viridiplantae</taxon>
        <taxon>Streptophyta</taxon>
        <taxon>Embryophyta</taxon>
        <taxon>Tracheophyta</taxon>
        <taxon>Spermatophyta</taxon>
        <taxon>Magnoliopsida</taxon>
        <taxon>eudicotyledons</taxon>
        <taxon>Gunneridae</taxon>
        <taxon>Pentapetalae</taxon>
        <taxon>rosids</taxon>
        <taxon>fabids</taxon>
        <taxon>Malpighiales</taxon>
        <taxon>Salicaceae</taxon>
        <taxon>Saliceae</taxon>
        <taxon>Populus</taxon>
    </lineage>
</organism>
<keyword evidence="1" id="KW-0812">Transmembrane</keyword>
<gene>
    <name evidence="2" type="ORF">H0E87_015114</name>
</gene>
<keyword evidence="1" id="KW-1133">Transmembrane helix</keyword>
<dbReference type="Proteomes" id="UP000807159">
    <property type="component" value="Chromosome 8"/>
</dbReference>
<protein>
    <submittedName>
        <fullName evidence="2">Uncharacterized protein</fullName>
    </submittedName>
</protein>
<proteinExistence type="predicted"/>
<keyword evidence="3" id="KW-1185">Reference proteome</keyword>
<reference evidence="2" key="1">
    <citation type="journal article" date="2021" name="J. Hered.">
        <title>Genome Assembly of Salicaceae Populus deltoides (Eastern Cottonwood) I-69 Based on Nanopore Sequencing and Hi-C Technologies.</title>
        <authorList>
            <person name="Bai S."/>
            <person name="Wu H."/>
            <person name="Zhang J."/>
            <person name="Pan Z."/>
            <person name="Zhao W."/>
            <person name="Li Z."/>
            <person name="Tong C."/>
        </authorList>
    </citation>
    <scope>NUCLEOTIDE SEQUENCE</scope>
    <source>
        <tissue evidence="2">Leaf</tissue>
    </source>
</reference>
<comment type="caution">
    <text evidence="2">The sequence shown here is derived from an EMBL/GenBank/DDBJ whole genome shotgun (WGS) entry which is preliminary data.</text>
</comment>